<dbReference type="EMBL" id="QOCW01000025">
    <property type="protein sequence ID" value="RBW68081.1"/>
    <property type="molecule type" value="Genomic_DNA"/>
</dbReference>
<name>A0A366XVW2_9BACI</name>
<dbReference type="OrthoDB" id="9758209at2"/>
<proteinExistence type="predicted"/>
<organism evidence="1 2">
    <name type="scientific">Bacillus taeanensis</name>
    <dbReference type="NCBI Taxonomy" id="273032"/>
    <lineage>
        <taxon>Bacteria</taxon>
        <taxon>Bacillati</taxon>
        <taxon>Bacillota</taxon>
        <taxon>Bacilli</taxon>
        <taxon>Bacillales</taxon>
        <taxon>Bacillaceae</taxon>
        <taxon>Bacillus</taxon>
    </lineage>
</organism>
<dbReference type="AlphaFoldDB" id="A0A366XVW2"/>
<gene>
    <name evidence="1" type="ORF">DS031_18565</name>
</gene>
<protein>
    <submittedName>
        <fullName evidence="1">Uncharacterized protein</fullName>
    </submittedName>
</protein>
<comment type="caution">
    <text evidence="1">The sequence shown here is derived from an EMBL/GenBank/DDBJ whole genome shotgun (WGS) entry which is preliminary data.</text>
</comment>
<keyword evidence="2" id="KW-1185">Reference proteome</keyword>
<reference evidence="1 2" key="1">
    <citation type="submission" date="2018-07" db="EMBL/GenBank/DDBJ databases">
        <title>Lottiidibacillus patelloidae gen. nov., sp. nov., isolated from the intestinal tract of a marine limpet and the reclassification of B. taeanensis BH030017T, B. algicola KMM 3737T and B. hwajinpoensis SW-72T as genus Lottiidibacillus.</title>
        <authorList>
            <person name="Liu R."/>
            <person name="Huang Z."/>
        </authorList>
    </citation>
    <scope>NUCLEOTIDE SEQUENCE [LARGE SCALE GENOMIC DNA]</scope>
    <source>
        <strain evidence="1 2">BH030017</strain>
    </source>
</reference>
<sequence length="66" mass="7407">MTDITVNKAFSRSNEIVKVDYQPSPLTRGYGVDDIGFVYSPVWYSNTANAEVASKWTILSFLKESV</sequence>
<evidence type="ECO:0000313" key="1">
    <source>
        <dbReference type="EMBL" id="RBW68081.1"/>
    </source>
</evidence>
<accession>A0A366XVW2</accession>
<dbReference type="Proteomes" id="UP000253314">
    <property type="component" value="Unassembled WGS sequence"/>
</dbReference>
<evidence type="ECO:0000313" key="2">
    <source>
        <dbReference type="Proteomes" id="UP000253314"/>
    </source>
</evidence>